<dbReference type="Proteomes" id="UP001172083">
    <property type="component" value="Unassembled WGS sequence"/>
</dbReference>
<keyword evidence="2" id="KW-1185">Reference proteome</keyword>
<dbReference type="PROSITE" id="PS51318">
    <property type="entry name" value="TAT"/>
    <property type="match status" value="1"/>
</dbReference>
<gene>
    <name evidence="1" type="ORF">QQ020_29600</name>
</gene>
<dbReference type="InterPro" id="IPR006311">
    <property type="entry name" value="TAT_signal"/>
</dbReference>
<dbReference type="SUPFAM" id="SSF109854">
    <property type="entry name" value="DinB/YfiT-like putative metalloenzymes"/>
    <property type="match status" value="1"/>
</dbReference>
<evidence type="ECO:0000313" key="2">
    <source>
        <dbReference type="Proteomes" id="UP001172083"/>
    </source>
</evidence>
<name>A0ABT8LHP9_9BACT</name>
<dbReference type="InterPro" id="IPR007061">
    <property type="entry name" value="MST-like"/>
</dbReference>
<sequence length="212" mass="24572">MDNSNRRRFLQNSALLTTGLVGLPLISSANQDLSLSEKENINVFGPRQGYTSQLSILVSMMDWMRRMVVYSVKHLSRRELDYLHDDNANTIGAMLMHLAATETYYQLNTFDAMEWGSWDDQIAGKWDTAMNLGDGARDAIKGHDIKYYLDVLKETREKTLSGFRDRDDDWLMTVDKKFPWGPTNNYCKWFHVCEHESNHNGQIKWLKSRVPA</sequence>
<dbReference type="EMBL" id="JAUJEB010000008">
    <property type="protein sequence ID" value="MDN5216260.1"/>
    <property type="molecule type" value="Genomic_DNA"/>
</dbReference>
<evidence type="ECO:0000313" key="1">
    <source>
        <dbReference type="EMBL" id="MDN5216260.1"/>
    </source>
</evidence>
<comment type="caution">
    <text evidence="1">The sequence shown here is derived from an EMBL/GenBank/DDBJ whole genome shotgun (WGS) entry which is preliminary data.</text>
</comment>
<dbReference type="InterPro" id="IPR034660">
    <property type="entry name" value="DinB/YfiT-like"/>
</dbReference>
<dbReference type="Pfam" id="PF04978">
    <property type="entry name" value="MST"/>
    <property type="match status" value="1"/>
</dbReference>
<dbReference type="RefSeq" id="WP_346761597.1">
    <property type="nucleotide sequence ID" value="NZ_JAUJEB010000008.1"/>
</dbReference>
<reference evidence="1" key="1">
    <citation type="submission" date="2023-06" db="EMBL/GenBank/DDBJ databases">
        <title>Genomic of Agaribacillus aureum.</title>
        <authorList>
            <person name="Wang G."/>
        </authorList>
    </citation>
    <scope>NUCLEOTIDE SEQUENCE</scope>
    <source>
        <strain evidence="1">BMA12</strain>
    </source>
</reference>
<dbReference type="Gene3D" id="1.20.120.450">
    <property type="entry name" value="dinb family like domain"/>
    <property type="match status" value="1"/>
</dbReference>
<organism evidence="1 2">
    <name type="scientific">Agaribacillus aureus</name>
    <dbReference type="NCBI Taxonomy" id="3051825"/>
    <lineage>
        <taxon>Bacteria</taxon>
        <taxon>Pseudomonadati</taxon>
        <taxon>Bacteroidota</taxon>
        <taxon>Cytophagia</taxon>
        <taxon>Cytophagales</taxon>
        <taxon>Splendidivirgaceae</taxon>
        <taxon>Agaribacillus</taxon>
    </lineage>
</organism>
<accession>A0ABT8LHP9</accession>
<protein>
    <submittedName>
        <fullName evidence="1">DUF664 domain-containing protein</fullName>
    </submittedName>
</protein>
<proteinExistence type="predicted"/>